<dbReference type="RefSeq" id="XP_049126806.1">
    <property type="nucleotide sequence ID" value="XM_049270849.1"/>
</dbReference>
<protein>
    <submittedName>
        <fullName evidence="2">Uncharacterized protein</fullName>
    </submittedName>
</protein>
<feature type="compositionally biased region" description="Basic and acidic residues" evidence="1">
    <location>
        <begin position="25"/>
        <end position="39"/>
    </location>
</feature>
<keyword evidence="3" id="KW-1185">Reference proteome</keyword>
<dbReference type="Proteomes" id="UP001055115">
    <property type="component" value="Unassembled WGS sequence"/>
</dbReference>
<organism evidence="2 3">
    <name type="scientific">Colletotrichum spaethianum</name>
    <dbReference type="NCBI Taxonomy" id="700344"/>
    <lineage>
        <taxon>Eukaryota</taxon>
        <taxon>Fungi</taxon>
        <taxon>Dikarya</taxon>
        <taxon>Ascomycota</taxon>
        <taxon>Pezizomycotina</taxon>
        <taxon>Sordariomycetes</taxon>
        <taxon>Hypocreomycetidae</taxon>
        <taxon>Glomerellales</taxon>
        <taxon>Glomerellaceae</taxon>
        <taxon>Colletotrichum</taxon>
        <taxon>Colletotrichum spaethianum species complex</taxon>
    </lineage>
</organism>
<accession>A0AA37L9B5</accession>
<evidence type="ECO:0000256" key="1">
    <source>
        <dbReference type="SAM" id="MobiDB-lite"/>
    </source>
</evidence>
<name>A0AA37L9B5_9PEZI</name>
<sequence>MCGWCSLRHLWRTTAARGVALGGPHIDRTSSGRNSDDSSKLPTAASLEREAPTSNNNYHIAAHIVADTALPTTCCRQEM</sequence>
<gene>
    <name evidence="2" type="ORF">ColSpa_04637</name>
</gene>
<feature type="region of interest" description="Disordered" evidence="1">
    <location>
        <begin position="21"/>
        <end position="52"/>
    </location>
</feature>
<comment type="caution">
    <text evidence="2">The sequence shown here is derived from an EMBL/GenBank/DDBJ whole genome shotgun (WGS) entry which is preliminary data.</text>
</comment>
<evidence type="ECO:0000313" key="2">
    <source>
        <dbReference type="EMBL" id="GKT44456.1"/>
    </source>
</evidence>
<evidence type="ECO:0000313" key="3">
    <source>
        <dbReference type="Proteomes" id="UP001055115"/>
    </source>
</evidence>
<proteinExistence type="predicted"/>
<dbReference type="AlphaFoldDB" id="A0AA37L9B5"/>
<reference evidence="2 3" key="1">
    <citation type="submission" date="2022-03" db="EMBL/GenBank/DDBJ databases">
        <title>Genome data of Colletotrichum spp.</title>
        <authorList>
            <person name="Utami Y.D."/>
            <person name="Hiruma K."/>
        </authorList>
    </citation>
    <scope>NUCLEOTIDE SEQUENCE [LARGE SCALE GENOMIC DNA]</scope>
    <source>
        <strain evidence="2 3">MAFF 239500</strain>
    </source>
</reference>
<dbReference type="GeneID" id="73325439"/>
<dbReference type="EMBL" id="BQXU01000010">
    <property type="protein sequence ID" value="GKT44456.1"/>
    <property type="molecule type" value="Genomic_DNA"/>
</dbReference>